<gene>
    <name evidence="4" type="primary">gsiB_1</name>
    <name evidence="4" type="ORF">LMG3441_01193</name>
</gene>
<organism evidence="4 5">
    <name type="scientific">Achromobacter kerstersii</name>
    <dbReference type="NCBI Taxonomy" id="1353890"/>
    <lineage>
        <taxon>Bacteria</taxon>
        <taxon>Pseudomonadati</taxon>
        <taxon>Pseudomonadota</taxon>
        <taxon>Betaproteobacteria</taxon>
        <taxon>Burkholderiales</taxon>
        <taxon>Alcaligenaceae</taxon>
        <taxon>Achromobacter</taxon>
    </lineage>
</organism>
<comment type="similarity">
    <text evidence="1">Belongs to the bacterial solute-binding protein 5 family.</text>
</comment>
<evidence type="ECO:0000259" key="3">
    <source>
        <dbReference type="Pfam" id="PF00496"/>
    </source>
</evidence>
<dbReference type="AlphaFoldDB" id="A0A6S6ZCH8"/>
<feature type="domain" description="Solute-binding protein family 5" evidence="3">
    <location>
        <begin position="99"/>
        <end position="453"/>
    </location>
</feature>
<sequence>MADFRVTPQRFTSHRFTSAVSASPLRGITPLRALAAALLACATLASQPVLAGKKDDTLRMAYDQAPESVDPYFNNVRIGVIIAANVWDTLLYRDPVTNEYKGQLAKSWKQIDDKTMEFELREGVKFHNGEEFDADSVVYTLNYVADPKNKAVTQQNVSWIDKVEKIDKYKVRLTTKEPFPGAKEYLSTTVAIHPAKYYQEVGPKGMNAKPVGSGPYKVVDYQPGKSITLERNADYFKDSPKAQPKIGKVVIRFIPDRQTQMAEVISGGEDLIMSVPKDQAEQLGQMPNLQMVTGNTMRIVFMQMNIQDGTPAPQLKDERVRKAIIHAIDRDAMLKNIVGEGGGLINTICTPSQVGCTQDGAPTYKYDPALAKKLLADAGYANGFDIDIVAYRERNQTEAIINYLQAVGIRAKLNFLQYAAMRDMIRANKAALTHQTWGSNLVNDVSASTPVYFAFGNDDVTRDAQVRDLLNKGDHTIESAPRNAAYKEALDLIAQKAYAVPLWTLPAYYVATKDVNFKPYSDELVRFWDMSWK</sequence>
<dbReference type="Gene3D" id="3.90.76.10">
    <property type="entry name" value="Dipeptide-binding Protein, Domain 1"/>
    <property type="match status" value="1"/>
</dbReference>
<dbReference type="Proteomes" id="UP000494269">
    <property type="component" value="Unassembled WGS sequence"/>
</dbReference>
<dbReference type="GO" id="GO:1904680">
    <property type="term" value="F:peptide transmembrane transporter activity"/>
    <property type="evidence" value="ECO:0007669"/>
    <property type="project" value="TreeGrafter"/>
</dbReference>
<dbReference type="PANTHER" id="PTHR30290">
    <property type="entry name" value="PERIPLASMIC BINDING COMPONENT OF ABC TRANSPORTER"/>
    <property type="match status" value="1"/>
</dbReference>
<proteinExistence type="inferred from homology"/>
<dbReference type="SUPFAM" id="SSF53850">
    <property type="entry name" value="Periplasmic binding protein-like II"/>
    <property type="match status" value="1"/>
</dbReference>
<dbReference type="PIRSF" id="PIRSF002741">
    <property type="entry name" value="MppA"/>
    <property type="match status" value="1"/>
</dbReference>
<reference evidence="4 5" key="1">
    <citation type="submission" date="2020-04" db="EMBL/GenBank/DDBJ databases">
        <authorList>
            <person name="De Canck E."/>
        </authorList>
    </citation>
    <scope>NUCLEOTIDE SEQUENCE [LARGE SCALE GENOMIC DNA]</scope>
    <source>
        <strain evidence="4 5">LMG 3441</strain>
    </source>
</reference>
<evidence type="ECO:0000313" key="4">
    <source>
        <dbReference type="EMBL" id="CAB3673299.1"/>
    </source>
</evidence>
<accession>A0A6S6ZCH8</accession>
<protein>
    <submittedName>
        <fullName evidence="4">Glutathione-binding protein GsiB</fullName>
    </submittedName>
</protein>
<dbReference type="PANTHER" id="PTHR30290:SF38">
    <property type="entry name" value="D,D-DIPEPTIDE-BINDING PERIPLASMIC PROTEIN DDPA-RELATED"/>
    <property type="match status" value="1"/>
</dbReference>
<dbReference type="GO" id="GO:0015833">
    <property type="term" value="P:peptide transport"/>
    <property type="evidence" value="ECO:0007669"/>
    <property type="project" value="TreeGrafter"/>
</dbReference>
<dbReference type="Pfam" id="PF00496">
    <property type="entry name" value="SBP_bac_5"/>
    <property type="match status" value="1"/>
</dbReference>
<dbReference type="GO" id="GO:0043190">
    <property type="term" value="C:ATP-binding cassette (ABC) transporter complex"/>
    <property type="evidence" value="ECO:0007669"/>
    <property type="project" value="InterPro"/>
</dbReference>
<dbReference type="InterPro" id="IPR039424">
    <property type="entry name" value="SBP_5"/>
</dbReference>
<dbReference type="InterPro" id="IPR030678">
    <property type="entry name" value="Peptide/Ni-bd"/>
</dbReference>
<dbReference type="EMBL" id="CADIJQ010000001">
    <property type="protein sequence ID" value="CAB3673299.1"/>
    <property type="molecule type" value="Genomic_DNA"/>
</dbReference>
<evidence type="ECO:0000256" key="1">
    <source>
        <dbReference type="ARBA" id="ARBA00005695"/>
    </source>
</evidence>
<name>A0A6S6ZCH8_9BURK</name>
<dbReference type="GO" id="GO:0030288">
    <property type="term" value="C:outer membrane-bounded periplasmic space"/>
    <property type="evidence" value="ECO:0007669"/>
    <property type="project" value="UniProtKB-ARBA"/>
</dbReference>
<dbReference type="PROSITE" id="PS01040">
    <property type="entry name" value="SBP_BACTERIAL_5"/>
    <property type="match status" value="1"/>
</dbReference>
<keyword evidence="5" id="KW-1185">Reference proteome</keyword>
<keyword evidence="2" id="KW-0732">Signal</keyword>
<dbReference type="InterPro" id="IPR000914">
    <property type="entry name" value="SBP_5_dom"/>
</dbReference>
<dbReference type="Gene3D" id="3.10.105.10">
    <property type="entry name" value="Dipeptide-binding Protein, Domain 3"/>
    <property type="match status" value="1"/>
</dbReference>
<evidence type="ECO:0000313" key="5">
    <source>
        <dbReference type="Proteomes" id="UP000494269"/>
    </source>
</evidence>
<dbReference type="CDD" id="cd08515">
    <property type="entry name" value="PBP2_NikA_DppA_OppA_like_10"/>
    <property type="match status" value="1"/>
</dbReference>
<dbReference type="RefSeq" id="WP_254600462.1">
    <property type="nucleotide sequence ID" value="NZ_CADIJQ010000001.1"/>
</dbReference>
<dbReference type="InterPro" id="IPR023765">
    <property type="entry name" value="SBP_5_CS"/>
</dbReference>
<evidence type="ECO:0000256" key="2">
    <source>
        <dbReference type="ARBA" id="ARBA00022729"/>
    </source>
</evidence>
<dbReference type="Gene3D" id="3.40.190.10">
    <property type="entry name" value="Periplasmic binding protein-like II"/>
    <property type="match status" value="1"/>
</dbReference>